<feature type="region of interest" description="Disordered" evidence="1">
    <location>
        <begin position="1"/>
        <end position="24"/>
    </location>
</feature>
<feature type="compositionally biased region" description="Basic and acidic residues" evidence="1">
    <location>
        <begin position="139"/>
        <end position="148"/>
    </location>
</feature>
<dbReference type="Proteomes" id="UP000254925">
    <property type="component" value="Unassembled WGS sequence"/>
</dbReference>
<sequence length="182" mass="20236">MPAERCGPAEIPSPAEGETGGRLPPERIAEMRALVEGSTLSYRRIGAELGLAAATVWRYAADGQWRRPPDAGRQGRIARHRDKTTEKLWKLAARHAATLEEQDPEVTRQSLQPLASLTRALGTLSPKPGPGPAPEEEPPPERPPRSIHELRDELAAHLARIDREEAEWWDRHAWHFEHGAGI</sequence>
<evidence type="ECO:0000256" key="1">
    <source>
        <dbReference type="SAM" id="MobiDB-lite"/>
    </source>
</evidence>
<name>A0A370HIM9_9HYPH</name>
<proteinExistence type="predicted"/>
<dbReference type="EMBL" id="QQBB01000006">
    <property type="protein sequence ID" value="RDI58058.1"/>
    <property type="molecule type" value="Genomic_DNA"/>
</dbReference>
<evidence type="ECO:0000313" key="2">
    <source>
        <dbReference type="EMBL" id="RDI58058.1"/>
    </source>
</evidence>
<protein>
    <submittedName>
        <fullName evidence="2">Uncharacterized protein</fullName>
    </submittedName>
</protein>
<comment type="caution">
    <text evidence="2">The sequence shown here is derived from an EMBL/GenBank/DDBJ whole genome shotgun (WGS) entry which is preliminary data.</text>
</comment>
<organism evidence="2 3">
    <name type="scientific">Microvirga subterranea</name>
    <dbReference type="NCBI Taxonomy" id="186651"/>
    <lineage>
        <taxon>Bacteria</taxon>
        <taxon>Pseudomonadati</taxon>
        <taxon>Pseudomonadota</taxon>
        <taxon>Alphaproteobacteria</taxon>
        <taxon>Hyphomicrobiales</taxon>
        <taxon>Methylobacteriaceae</taxon>
        <taxon>Microvirga</taxon>
    </lineage>
</organism>
<evidence type="ECO:0000313" key="3">
    <source>
        <dbReference type="Proteomes" id="UP000254925"/>
    </source>
</evidence>
<dbReference type="AlphaFoldDB" id="A0A370HIM9"/>
<feature type="region of interest" description="Disordered" evidence="1">
    <location>
        <begin position="121"/>
        <end position="148"/>
    </location>
</feature>
<keyword evidence="3" id="KW-1185">Reference proteome</keyword>
<reference evidence="2 3" key="1">
    <citation type="submission" date="2018-07" db="EMBL/GenBank/DDBJ databases">
        <title>Genomic Encyclopedia of Type Strains, Phase IV (KMG-IV): sequencing the most valuable type-strain genomes for metagenomic binning, comparative biology and taxonomic classification.</title>
        <authorList>
            <person name="Goeker M."/>
        </authorList>
    </citation>
    <scope>NUCLEOTIDE SEQUENCE [LARGE SCALE GENOMIC DNA]</scope>
    <source>
        <strain evidence="2 3">DSM 14364</strain>
    </source>
</reference>
<accession>A0A370HIM9</accession>
<gene>
    <name evidence="2" type="ORF">DES45_106372</name>
</gene>